<dbReference type="InterPro" id="IPR012338">
    <property type="entry name" value="Beta-lactam/transpept-like"/>
</dbReference>
<dbReference type="RefSeq" id="WP_349297724.1">
    <property type="nucleotide sequence ID" value="NZ_JBEDNQ010000003.1"/>
</dbReference>
<evidence type="ECO:0000256" key="6">
    <source>
        <dbReference type="ARBA" id="ARBA00023316"/>
    </source>
</evidence>
<evidence type="ECO:0000313" key="12">
    <source>
        <dbReference type="EMBL" id="MEQ3550663.1"/>
    </source>
</evidence>
<evidence type="ECO:0000256" key="3">
    <source>
        <dbReference type="ARBA" id="ARBA00022801"/>
    </source>
</evidence>
<dbReference type="SUPFAM" id="SSF56601">
    <property type="entry name" value="beta-lactamase/transpeptidase-like"/>
    <property type="match status" value="1"/>
</dbReference>
<evidence type="ECO:0000313" key="13">
    <source>
        <dbReference type="Proteomes" id="UP001494902"/>
    </source>
</evidence>
<keyword evidence="9" id="KW-1133">Transmembrane helix</keyword>
<keyword evidence="9" id="KW-0472">Membrane</keyword>
<accession>A0ABV1K9X6</accession>
<dbReference type="InterPro" id="IPR001967">
    <property type="entry name" value="Peptidase_S11_N"/>
</dbReference>
<evidence type="ECO:0000256" key="9">
    <source>
        <dbReference type="SAM" id="Phobius"/>
    </source>
</evidence>
<feature type="transmembrane region" description="Helical" evidence="9">
    <location>
        <begin position="424"/>
        <end position="445"/>
    </location>
</feature>
<feature type="signal peptide" evidence="10">
    <location>
        <begin position="1"/>
        <end position="33"/>
    </location>
</feature>
<evidence type="ECO:0000256" key="2">
    <source>
        <dbReference type="ARBA" id="ARBA00022729"/>
    </source>
</evidence>
<evidence type="ECO:0000256" key="7">
    <source>
        <dbReference type="RuleBase" id="RU004016"/>
    </source>
</evidence>
<dbReference type="PANTHER" id="PTHR21581">
    <property type="entry name" value="D-ALANYL-D-ALANINE CARBOXYPEPTIDASE"/>
    <property type="match status" value="1"/>
</dbReference>
<feature type="domain" description="Peptidase S11 D-alanyl-D-alanine carboxypeptidase A N-terminal" evidence="11">
    <location>
        <begin position="114"/>
        <end position="329"/>
    </location>
</feature>
<keyword evidence="6" id="KW-0961">Cell wall biogenesis/degradation</keyword>
<feature type="compositionally biased region" description="Low complexity" evidence="8">
    <location>
        <begin position="367"/>
        <end position="384"/>
    </location>
</feature>
<dbReference type="GO" id="GO:0016787">
    <property type="term" value="F:hydrolase activity"/>
    <property type="evidence" value="ECO:0007669"/>
    <property type="project" value="UniProtKB-KW"/>
</dbReference>
<keyword evidence="2 10" id="KW-0732">Signal</keyword>
<comment type="caution">
    <text evidence="12">The sequence shown here is derived from an EMBL/GenBank/DDBJ whole genome shotgun (WGS) entry which is preliminary data.</text>
</comment>
<feature type="chain" id="PRO_5047182712" evidence="10">
    <location>
        <begin position="34"/>
        <end position="450"/>
    </location>
</feature>
<dbReference type="Gene3D" id="3.40.710.10">
    <property type="entry name" value="DD-peptidase/beta-lactamase superfamily"/>
    <property type="match status" value="1"/>
</dbReference>
<keyword evidence="4" id="KW-0133">Cell shape</keyword>
<dbReference type="EMBL" id="JBEDNQ010000003">
    <property type="protein sequence ID" value="MEQ3550663.1"/>
    <property type="molecule type" value="Genomic_DNA"/>
</dbReference>
<evidence type="ECO:0000256" key="10">
    <source>
        <dbReference type="SAM" id="SignalP"/>
    </source>
</evidence>
<gene>
    <name evidence="12" type="ORF">WIS52_09295</name>
</gene>
<proteinExistence type="inferred from homology"/>
<feature type="region of interest" description="Disordered" evidence="8">
    <location>
        <begin position="367"/>
        <end position="426"/>
    </location>
</feature>
<organism evidence="12 13">
    <name type="scientific">Pseudonocardia nematodicida</name>
    <dbReference type="NCBI Taxonomy" id="1206997"/>
    <lineage>
        <taxon>Bacteria</taxon>
        <taxon>Bacillati</taxon>
        <taxon>Actinomycetota</taxon>
        <taxon>Actinomycetes</taxon>
        <taxon>Pseudonocardiales</taxon>
        <taxon>Pseudonocardiaceae</taxon>
        <taxon>Pseudonocardia</taxon>
    </lineage>
</organism>
<evidence type="ECO:0000256" key="4">
    <source>
        <dbReference type="ARBA" id="ARBA00022960"/>
    </source>
</evidence>
<evidence type="ECO:0000259" key="11">
    <source>
        <dbReference type="Pfam" id="PF00768"/>
    </source>
</evidence>
<evidence type="ECO:0000256" key="8">
    <source>
        <dbReference type="SAM" id="MobiDB-lite"/>
    </source>
</evidence>
<sequence>MTTAGGFRRRRRAAVLGLVVASMLILAPGSAWAGVVGPAGSPGSVVARAPGIPSGWTGTADRAPAAGCPAQAQPPPPPAQEEIVPVAPLPQPDPPVGDVGVCAEEHTGPVPPPPVGVASYVVADLDSGAVLAARAPHARHRPASTIKLLLALVVDDRLPGDRVVVGTPEDGMVDGSRAGIGPGGEYTVDQLLHGLLLASGNDAAQALARELGGVPETVTAMQATARDLGALDTRPATPSGLDGPGGSSSAYDLALILRAALDRPRIATILTTGSIPFPGYAGRPGFELGNGNRLLGTPGFLGGKTGFTDAARHTVVDAAERDGRRLVVALVRGEQEPVRMTDQTLALLNWGAGAPAGGLGTLVDPAAALPGDAAPPGDPGADARGSGGTADPGGAPGADDTRPDGRAPGAGDASGGPGTPGTTGAIAAGGVAASVGILAGLLAVLRRRPR</sequence>
<keyword evidence="13" id="KW-1185">Reference proteome</keyword>
<dbReference type="Pfam" id="PF00768">
    <property type="entry name" value="Peptidase_S11"/>
    <property type="match status" value="1"/>
</dbReference>
<name>A0ABV1K9X6_9PSEU</name>
<dbReference type="PRINTS" id="PR00725">
    <property type="entry name" value="DADACBPTASE1"/>
</dbReference>
<evidence type="ECO:0000256" key="1">
    <source>
        <dbReference type="ARBA" id="ARBA00007164"/>
    </source>
</evidence>
<protein>
    <submittedName>
        <fullName evidence="12">Serine hydrolase</fullName>
    </submittedName>
</protein>
<feature type="compositionally biased region" description="Gly residues" evidence="8">
    <location>
        <begin position="385"/>
        <end position="396"/>
    </location>
</feature>
<dbReference type="Proteomes" id="UP001494902">
    <property type="component" value="Unassembled WGS sequence"/>
</dbReference>
<keyword evidence="5" id="KW-0573">Peptidoglycan synthesis</keyword>
<reference evidence="12 13" key="1">
    <citation type="submission" date="2024-03" db="EMBL/GenBank/DDBJ databases">
        <title>Draft genome sequence of Pseudonocardia nematodicida JCM 31783.</title>
        <authorList>
            <person name="Butdee W."/>
            <person name="Duangmal K."/>
        </authorList>
    </citation>
    <scope>NUCLEOTIDE SEQUENCE [LARGE SCALE GENOMIC DNA]</scope>
    <source>
        <strain evidence="12 13">JCM 31783</strain>
    </source>
</reference>
<evidence type="ECO:0000256" key="5">
    <source>
        <dbReference type="ARBA" id="ARBA00022984"/>
    </source>
</evidence>
<dbReference type="InterPro" id="IPR018044">
    <property type="entry name" value="Peptidase_S11"/>
</dbReference>
<keyword evidence="9" id="KW-0812">Transmembrane</keyword>
<keyword evidence="3 12" id="KW-0378">Hydrolase</keyword>
<feature type="region of interest" description="Disordered" evidence="8">
    <location>
        <begin position="53"/>
        <end position="80"/>
    </location>
</feature>
<comment type="similarity">
    <text evidence="1 7">Belongs to the peptidase S11 family.</text>
</comment>
<dbReference type="PANTHER" id="PTHR21581:SF33">
    <property type="entry name" value="D-ALANYL-D-ALANINE CARBOXYPEPTIDASE DACB"/>
    <property type="match status" value="1"/>
</dbReference>
<feature type="compositionally biased region" description="Gly residues" evidence="8">
    <location>
        <begin position="412"/>
        <end position="421"/>
    </location>
</feature>